<dbReference type="CDD" id="cd00143">
    <property type="entry name" value="PP2Cc"/>
    <property type="match status" value="1"/>
</dbReference>
<dbReference type="InterPro" id="IPR015655">
    <property type="entry name" value="PP2C"/>
</dbReference>
<dbReference type="PANTHER" id="PTHR13832">
    <property type="entry name" value="PROTEIN PHOSPHATASE 2C"/>
    <property type="match status" value="1"/>
</dbReference>
<evidence type="ECO:0000256" key="3">
    <source>
        <dbReference type="ARBA" id="ARBA00006702"/>
    </source>
</evidence>
<comment type="cofactor">
    <cofactor evidence="1">
        <name>Mn(2+)</name>
        <dbReference type="ChEBI" id="CHEBI:29035"/>
    </cofactor>
</comment>
<dbReference type="EC" id="3.1.3.16" evidence="4"/>
<keyword evidence="5" id="KW-0479">Metal-binding</keyword>
<dbReference type="Pfam" id="PF00481">
    <property type="entry name" value="PP2C"/>
    <property type="match status" value="1"/>
</dbReference>
<evidence type="ECO:0000256" key="5">
    <source>
        <dbReference type="ARBA" id="ARBA00022723"/>
    </source>
</evidence>
<dbReference type="InterPro" id="IPR001932">
    <property type="entry name" value="PPM-type_phosphatase-like_dom"/>
</dbReference>
<evidence type="ECO:0000256" key="2">
    <source>
        <dbReference type="ARBA" id="ARBA00001946"/>
    </source>
</evidence>
<keyword evidence="8" id="KW-0464">Manganese</keyword>
<dbReference type="AlphaFoldDB" id="A0AAI9WX81"/>
<comment type="similarity">
    <text evidence="3 10">Belongs to the PP2C family.</text>
</comment>
<protein>
    <recommendedName>
        <fullName evidence="4">protein-serine/threonine phosphatase</fullName>
        <ecNumber evidence="4">3.1.3.16</ecNumber>
    </recommendedName>
</protein>
<dbReference type="SUPFAM" id="SSF81606">
    <property type="entry name" value="PP2C-like"/>
    <property type="match status" value="1"/>
</dbReference>
<comment type="cofactor">
    <cofactor evidence="2">
        <name>Mg(2+)</name>
        <dbReference type="ChEBI" id="CHEBI:18420"/>
    </cofactor>
</comment>
<feature type="region of interest" description="Disordered" evidence="11">
    <location>
        <begin position="533"/>
        <end position="592"/>
    </location>
</feature>
<gene>
    <name evidence="13" type="ORF">KGF56_003195</name>
</gene>
<dbReference type="PROSITE" id="PS51746">
    <property type="entry name" value="PPM_2"/>
    <property type="match status" value="1"/>
</dbReference>
<evidence type="ECO:0000256" key="4">
    <source>
        <dbReference type="ARBA" id="ARBA00013081"/>
    </source>
</evidence>
<dbReference type="GO" id="GO:0046872">
    <property type="term" value="F:metal ion binding"/>
    <property type="evidence" value="ECO:0007669"/>
    <property type="project" value="UniProtKB-KW"/>
</dbReference>
<feature type="region of interest" description="Disordered" evidence="11">
    <location>
        <begin position="383"/>
        <end position="406"/>
    </location>
</feature>
<dbReference type="Proteomes" id="UP001202479">
    <property type="component" value="Unassembled WGS sequence"/>
</dbReference>
<dbReference type="SMART" id="SM00332">
    <property type="entry name" value="PP2Cc"/>
    <property type="match status" value="1"/>
</dbReference>
<reference evidence="13" key="1">
    <citation type="journal article" date="2022" name="DNA Res.">
        <title>Genome analysis of five recently described species of the CUG-Ser clade uncovers Candida theae as a new hybrid lineage with pathogenic potential in the Candida parapsilosis species complex.</title>
        <authorList>
            <person name="Mixao V."/>
            <person name="Del Olmo V."/>
            <person name="Hegedusova E."/>
            <person name="Saus E."/>
            <person name="Pryszcz L."/>
            <person name="Cillingova A."/>
            <person name="Nosek J."/>
            <person name="Gabaldon T."/>
        </authorList>
    </citation>
    <scope>NUCLEOTIDE SEQUENCE</scope>
    <source>
        <strain evidence="13">CBS 10844</strain>
    </source>
</reference>
<keyword evidence="7 10" id="KW-0904">Protein phosphatase</keyword>
<dbReference type="EMBL" id="JAHUZD010000109">
    <property type="protein sequence ID" value="KAI3404036.2"/>
    <property type="molecule type" value="Genomic_DNA"/>
</dbReference>
<dbReference type="RefSeq" id="XP_049179781.1">
    <property type="nucleotide sequence ID" value="XM_049324504.1"/>
</dbReference>
<feature type="compositionally biased region" description="Acidic residues" evidence="11">
    <location>
        <begin position="454"/>
        <end position="472"/>
    </location>
</feature>
<evidence type="ECO:0000256" key="8">
    <source>
        <dbReference type="ARBA" id="ARBA00023211"/>
    </source>
</evidence>
<evidence type="ECO:0000313" key="13">
    <source>
        <dbReference type="EMBL" id="KAI3404036.2"/>
    </source>
</evidence>
<feature type="compositionally biased region" description="Acidic residues" evidence="11">
    <location>
        <begin position="574"/>
        <end position="586"/>
    </location>
</feature>
<dbReference type="GeneID" id="73380812"/>
<evidence type="ECO:0000313" key="14">
    <source>
        <dbReference type="Proteomes" id="UP001202479"/>
    </source>
</evidence>
<evidence type="ECO:0000259" key="12">
    <source>
        <dbReference type="PROSITE" id="PS51746"/>
    </source>
</evidence>
<comment type="caution">
    <text evidence="13">The sequence shown here is derived from an EMBL/GenBank/DDBJ whole genome shotgun (WGS) entry which is preliminary data.</text>
</comment>
<dbReference type="InterPro" id="IPR000222">
    <property type="entry name" value="PP2C_BS"/>
</dbReference>
<dbReference type="PROSITE" id="PS01032">
    <property type="entry name" value="PPM_1"/>
    <property type="match status" value="1"/>
</dbReference>
<proteinExistence type="inferred from homology"/>
<evidence type="ECO:0000256" key="9">
    <source>
        <dbReference type="ARBA" id="ARBA00048832"/>
    </source>
</evidence>
<dbReference type="Gene3D" id="3.60.40.10">
    <property type="entry name" value="PPM-type phosphatase domain"/>
    <property type="match status" value="1"/>
</dbReference>
<name>A0AAI9WX81_9ASCO</name>
<feature type="compositionally biased region" description="Acidic residues" evidence="11">
    <location>
        <begin position="537"/>
        <end position="552"/>
    </location>
</feature>
<keyword evidence="14" id="KW-1185">Reference proteome</keyword>
<evidence type="ECO:0000256" key="6">
    <source>
        <dbReference type="ARBA" id="ARBA00022801"/>
    </source>
</evidence>
<dbReference type="InterPro" id="IPR036457">
    <property type="entry name" value="PPM-type-like_dom_sf"/>
</dbReference>
<comment type="catalytic activity">
    <reaction evidence="9">
        <text>O-phospho-L-threonyl-[protein] + H2O = L-threonyl-[protein] + phosphate</text>
        <dbReference type="Rhea" id="RHEA:47004"/>
        <dbReference type="Rhea" id="RHEA-COMP:11060"/>
        <dbReference type="Rhea" id="RHEA-COMP:11605"/>
        <dbReference type="ChEBI" id="CHEBI:15377"/>
        <dbReference type="ChEBI" id="CHEBI:30013"/>
        <dbReference type="ChEBI" id="CHEBI:43474"/>
        <dbReference type="ChEBI" id="CHEBI:61977"/>
        <dbReference type="EC" id="3.1.3.16"/>
    </reaction>
    <physiologicalReaction direction="left-to-right" evidence="9">
        <dbReference type="Rhea" id="RHEA:47005"/>
    </physiologicalReaction>
</comment>
<evidence type="ECO:0000256" key="11">
    <source>
        <dbReference type="SAM" id="MobiDB-lite"/>
    </source>
</evidence>
<evidence type="ECO:0000256" key="7">
    <source>
        <dbReference type="ARBA" id="ARBA00022912"/>
    </source>
</evidence>
<sequence>MGQILSHPVVEKHTEDGHDKFLAYGLSSMQGWRVNMEDAHATILNLSTVNKEDDELRISKDNGSDDGDDGDDGATDDERNESETVVNSQNEALAVDDKVDDAVGEVSKEDLEHVAFFGVYDGHGGEKAAIFTGKHLHHIIMETAEYKKKDYVNALKQGFLNCDEAILKDVFMKNDESGCAATSAIITPKSIICGNAGDSRTVMSINGFAKPLSYDHKPSNEGEKTRINAAGGYVDMGRVNGNLALSRGIGDFDFKKNADLPAEEQIVTCFPDVISHEINYEDDEFVVLACDGIWDCLTSQKCVECIRRGIYERKPLTQICEEMMDLCCAPTSDGSGIGCDNMSIVIVALLNYAANETIEEWYQKIINKIEIAQEEVHYNKTEVEDSDHDYQHPQPPRHQQQAKYGSISEPYEKIYKGMYGYRYEMGSQFERSGGGSSSSGGLMNGNSIFGSGGYDEEEGPSGERDDDDEDDEHNNVGAHGRGHPDSGLNSGAISLSKLLSSNALTNENGVIYLDTSSAQSLLAHFGVGDTVHREDVDSAEEEGEERDTDEVDGGGGFHRRSTEENETNQRFEEVHDDNDDNDEEMSETPKSD</sequence>
<evidence type="ECO:0000256" key="1">
    <source>
        <dbReference type="ARBA" id="ARBA00001936"/>
    </source>
</evidence>
<organism evidence="13 14">
    <name type="scientific">Candida oxycetoniae</name>
    <dbReference type="NCBI Taxonomy" id="497107"/>
    <lineage>
        <taxon>Eukaryota</taxon>
        <taxon>Fungi</taxon>
        <taxon>Dikarya</taxon>
        <taxon>Ascomycota</taxon>
        <taxon>Saccharomycotina</taxon>
        <taxon>Pichiomycetes</taxon>
        <taxon>Debaryomycetaceae</taxon>
        <taxon>Candida/Lodderomyces clade</taxon>
        <taxon>Candida</taxon>
    </lineage>
</organism>
<feature type="compositionally biased region" description="Basic and acidic residues" evidence="11">
    <location>
        <begin position="560"/>
        <end position="573"/>
    </location>
</feature>
<keyword evidence="6 10" id="KW-0378">Hydrolase</keyword>
<feature type="region of interest" description="Disordered" evidence="11">
    <location>
        <begin position="55"/>
        <end position="87"/>
    </location>
</feature>
<feature type="domain" description="PPM-type phosphatase" evidence="12">
    <location>
        <begin position="23"/>
        <end position="349"/>
    </location>
</feature>
<accession>A0AAI9WX81</accession>
<evidence type="ECO:0000256" key="10">
    <source>
        <dbReference type="RuleBase" id="RU003465"/>
    </source>
</evidence>
<feature type="region of interest" description="Disordered" evidence="11">
    <location>
        <begin position="430"/>
        <end position="488"/>
    </location>
</feature>
<dbReference type="GO" id="GO:0004722">
    <property type="term" value="F:protein serine/threonine phosphatase activity"/>
    <property type="evidence" value="ECO:0007669"/>
    <property type="project" value="UniProtKB-EC"/>
</dbReference>
<feature type="compositionally biased region" description="Acidic residues" evidence="11">
    <location>
        <begin position="64"/>
        <end position="80"/>
    </location>
</feature>
<dbReference type="PANTHER" id="PTHR13832:SF565">
    <property type="entry name" value="AT28366P-RELATED"/>
    <property type="match status" value="1"/>
</dbReference>